<dbReference type="Proteomes" id="UP001208692">
    <property type="component" value="Unassembled WGS sequence"/>
</dbReference>
<dbReference type="Gene3D" id="1.20.120.1630">
    <property type="match status" value="1"/>
</dbReference>
<feature type="transmembrane region" description="Helical" evidence="5">
    <location>
        <begin position="48"/>
        <end position="67"/>
    </location>
</feature>
<dbReference type="GO" id="GO:0012505">
    <property type="term" value="C:endomembrane system"/>
    <property type="evidence" value="ECO:0007669"/>
    <property type="project" value="UniProtKB-SubCell"/>
</dbReference>
<sequence>MRCVSTVKNKKRENMLELKIPPVIVLAVFAGIIIGIPFVISFYAVQSIWLIAFFILLGVIIALSGVWEFRKSKTTVNPTTSEKSSQIVNTGIYRFSRNPMYLGMALGLVGLTFAFGNLFSWLGVIGFVIYITHFQIIPEEKILKEIFGKNYTDYLNQVRRWI</sequence>
<evidence type="ECO:0000313" key="9">
    <source>
        <dbReference type="Proteomes" id="UP001208692"/>
    </source>
</evidence>
<keyword evidence="3 5" id="KW-1133">Transmembrane helix</keyword>
<dbReference type="EMBL" id="BQKB01000038">
    <property type="protein sequence ID" value="GJM53372.1"/>
    <property type="molecule type" value="Genomic_DNA"/>
</dbReference>
<evidence type="ECO:0000256" key="5">
    <source>
        <dbReference type="SAM" id="Phobius"/>
    </source>
</evidence>
<keyword evidence="4 5" id="KW-0472">Membrane</keyword>
<evidence type="ECO:0000256" key="1">
    <source>
        <dbReference type="ARBA" id="ARBA00004127"/>
    </source>
</evidence>
<dbReference type="GO" id="GO:0016740">
    <property type="term" value="F:transferase activity"/>
    <property type="evidence" value="ECO:0007669"/>
    <property type="project" value="UniProtKB-ARBA"/>
</dbReference>
<dbReference type="PANTHER" id="PTHR12714:SF24">
    <property type="entry name" value="SLR1182 PROTEIN"/>
    <property type="match status" value="1"/>
</dbReference>
<comment type="subcellular location">
    <subcellularLocation>
        <location evidence="1">Endomembrane system</location>
        <topology evidence="1">Multi-pass membrane protein</topology>
    </subcellularLocation>
</comment>
<dbReference type="AlphaFoldDB" id="A0AAV5AYT9"/>
<protein>
    <submittedName>
        <fullName evidence="6">Membrane protein</fullName>
    </submittedName>
</protein>
<dbReference type="EMBL" id="BQKA01000031">
    <property type="protein sequence ID" value="GJM50635.1"/>
    <property type="molecule type" value="Genomic_DNA"/>
</dbReference>
<keyword evidence="2 5" id="KW-0812">Transmembrane</keyword>
<dbReference type="InterPro" id="IPR007318">
    <property type="entry name" value="Phopholipid_MeTrfase"/>
</dbReference>
<comment type="caution">
    <text evidence="6">The sequence shown here is derived from an EMBL/GenBank/DDBJ whole genome shotgun (WGS) entry which is preliminary data.</text>
</comment>
<evidence type="ECO:0000256" key="3">
    <source>
        <dbReference type="ARBA" id="ARBA00022989"/>
    </source>
</evidence>
<gene>
    <name evidence="6" type="ORF">RCZ15_16080</name>
    <name evidence="7" type="ORF">RCZ16_16890</name>
</gene>
<accession>A0AAV5AYT9</accession>
<dbReference type="PANTHER" id="PTHR12714">
    <property type="entry name" value="PROTEIN-S ISOPRENYLCYSTEINE O-METHYLTRANSFERASE"/>
    <property type="match status" value="1"/>
</dbReference>
<evidence type="ECO:0000313" key="6">
    <source>
        <dbReference type="EMBL" id="GJM50635.1"/>
    </source>
</evidence>
<proteinExistence type="predicted"/>
<evidence type="ECO:0000313" key="8">
    <source>
        <dbReference type="Proteomes" id="UP001207736"/>
    </source>
</evidence>
<name>A0AAV5AYT9_9FLAO</name>
<dbReference type="Proteomes" id="UP001207736">
    <property type="component" value="Unassembled WGS sequence"/>
</dbReference>
<dbReference type="Pfam" id="PF04191">
    <property type="entry name" value="PEMT"/>
    <property type="match status" value="1"/>
</dbReference>
<evidence type="ECO:0000313" key="7">
    <source>
        <dbReference type="EMBL" id="GJM53372.1"/>
    </source>
</evidence>
<evidence type="ECO:0000256" key="4">
    <source>
        <dbReference type="ARBA" id="ARBA00023136"/>
    </source>
</evidence>
<feature type="transmembrane region" description="Helical" evidence="5">
    <location>
        <begin position="101"/>
        <end position="131"/>
    </location>
</feature>
<evidence type="ECO:0000256" key="2">
    <source>
        <dbReference type="ARBA" id="ARBA00022692"/>
    </source>
</evidence>
<organism evidence="6 8">
    <name type="scientific">Capnocytophaga catalasegens</name>
    <dbReference type="NCBI Taxonomy" id="1004260"/>
    <lineage>
        <taxon>Bacteria</taxon>
        <taxon>Pseudomonadati</taxon>
        <taxon>Bacteroidota</taxon>
        <taxon>Flavobacteriia</taxon>
        <taxon>Flavobacteriales</taxon>
        <taxon>Flavobacteriaceae</taxon>
        <taxon>Capnocytophaga</taxon>
    </lineage>
</organism>
<feature type="transmembrane region" description="Helical" evidence="5">
    <location>
        <begin position="20"/>
        <end position="42"/>
    </location>
</feature>
<keyword evidence="9" id="KW-1185">Reference proteome</keyword>
<reference evidence="6 9" key="1">
    <citation type="submission" date="2021-11" db="EMBL/GenBank/DDBJ databases">
        <title>Draft genome sequence of Capnocytophaga sp. strain KC07075 isolated from cat oral cavity.</title>
        <authorList>
            <person name="Suzuki M."/>
            <person name="Imaoka K."/>
            <person name="Kimura M."/>
            <person name="Morikawa S."/>
            <person name="Maeda K."/>
        </authorList>
    </citation>
    <scope>NUCLEOTIDE SEQUENCE</scope>
    <source>
        <strain evidence="6">KC07075</strain>
        <strain evidence="7 9">KC07079</strain>
    </source>
</reference>